<protein>
    <recommendedName>
        <fullName evidence="1 7">16S rRNA aminocarboxypropyltransferase</fullName>
        <ecNumber evidence="7">2.5.1.157</ecNumber>
    </recommendedName>
</protein>
<keyword evidence="5 7" id="KW-0808">Transferase</keyword>
<comment type="catalytic activity">
    <reaction evidence="7">
        <text>an N(1)-methylpseudouridine in rRNA + S-adenosyl-L-methionine = N(1)-methyl-N(3)-[(3S)-3-amino-3-carboxypropyl]pseudouridine in rRNA + S-methyl-5'-thioadenosine + H(+)</text>
        <dbReference type="Rhea" id="RHEA:63296"/>
        <dbReference type="Rhea" id="RHEA-COMP:11634"/>
        <dbReference type="Rhea" id="RHEA-COMP:16310"/>
        <dbReference type="ChEBI" id="CHEBI:15378"/>
        <dbReference type="ChEBI" id="CHEBI:17509"/>
        <dbReference type="ChEBI" id="CHEBI:59789"/>
        <dbReference type="ChEBI" id="CHEBI:74890"/>
        <dbReference type="ChEBI" id="CHEBI:146234"/>
        <dbReference type="EC" id="2.5.1.157"/>
    </reaction>
</comment>
<keyword evidence="3 7" id="KW-0690">Ribosome biogenesis</keyword>
<dbReference type="GO" id="GO:0000455">
    <property type="term" value="P:enzyme-directed rRNA pseudouridine synthesis"/>
    <property type="evidence" value="ECO:0007669"/>
    <property type="project" value="UniProtKB-UniRule"/>
</dbReference>
<comment type="subcellular location">
    <subcellularLocation>
        <location evidence="7">Cytoplasm</location>
    </subcellularLocation>
</comment>
<dbReference type="EC" id="2.5.1.157" evidence="7"/>
<name>A0A7C2ZPW1_9CREN</name>
<evidence type="ECO:0000259" key="8">
    <source>
        <dbReference type="Pfam" id="PF04034"/>
    </source>
</evidence>
<organism evidence="9">
    <name type="scientific">Ignisphaera aggregans</name>
    <dbReference type="NCBI Taxonomy" id="334771"/>
    <lineage>
        <taxon>Archaea</taxon>
        <taxon>Thermoproteota</taxon>
        <taxon>Thermoprotei</taxon>
        <taxon>Desulfurococcales</taxon>
        <taxon>Desulfurococcaceae</taxon>
        <taxon>Ignisphaera</taxon>
    </lineage>
</organism>
<reference evidence="9" key="1">
    <citation type="journal article" date="2020" name="mSystems">
        <title>Genome- and Community-Level Interaction Insights into Carbon Utilization and Element Cycling Functions of Hydrothermarchaeota in Hydrothermal Sediment.</title>
        <authorList>
            <person name="Zhou Z."/>
            <person name="Liu Y."/>
            <person name="Xu W."/>
            <person name="Pan J."/>
            <person name="Luo Z.H."/>
            <person name="Li M."/>
        </authorList>
    </citation>
    <scope>NUCLEOTIDE SEQUENCE [LARGE SCALE GENOMIC DNA]</scope>
    <source>
        <strain evidence="9">SpSt-16</strain>
    </source>
</reference>
<evidence type="ECO:0000256" key="5">
    <source>
        <dbReference type="ARBA" id="ARBA00022679"/>
    </source>
</evidence>
<comment type="caution">
    <text evidence="7">Lacks conserved residue(s) required for the propagation of feature annotation.</text>
</comment>
<dbReference type="InterPro" id="IPR022968">
    <property type="entry name" value="Tsr3-like"/>
</dbReference>
<dbReference type="EMBL" id="DSGT01000013">
    <property type="protein sequence ID" value="HEW53478.1"/>
    <property type="molecule type" value="Genomic_DNA"/>
</dbReference>
<evidence type="ECO:0000313" key="9">
    <source>
        <dbReference type="EMBL" id="HEW53478.1"/>
    </source>
</evidence>
<dbReference type="PANTHER" id="PTHR20426">
    <property type="entry name" value="RIBOSOME BIOGENESIS PROTEIN TSR3 HOMOLOG"/>
    <property type="match status" value="1"/>
</dbReference>
<dbReference type="InterPro" id="IPR007177">
    <property type="entry name" value="Tsr3_C"/>
</dbReference>
<keyword evidence="4 7" id="KW-0698">rRNA processing</keyword>
<evidence type="ECO:0000256" key="3">
    <source>
        <dbReference type="ARBA" id="ARBA00022517"/>
    </source>
</evidence>
<dbReference type="GO" id="GO:0106388">
    <property type="term" value="F:rRNA small subunit aminocarboxypropyltransferase activity"/>
    <property type="evidence" value="ECO:0007669"/>
    <property type="project" value="UniProtKB-EC"/>
</dbReference>
<feature type="binding site" evidence="7">
    <location>
        <position position="73"/>
    </location>
    <ligand>
        <name>S-adenosyl-L-methionine</name>
        <dbReference type="ChEBI" id="CHEBI:59789"/>
    </ligand>
</feature>
<keyword evidence="2 7" id="KW-0963">Cytoplasm</keyword>
<evidence type="ECO:0000256" key="4">
    <source>
        <dbReference type="ARBA" id="ARBA00022552"/>
    </source>
</evidence>
<evidence type="ECO:0000256" key="6">
    <source>
        <dbReference type="ARBA" id="ARBA00022691"/>
    </source>
</evidence>
<evidence type="ECO:0000256" key="7">
    <source>
        <dbReference type="HAMAP-Rule" id="MF_01116"/>
    </source>
</evidence>
<dbReference type="GO" id="GO:1904047">
    <property type="term" value="F:S-adenosyl-L-methionine binding"/>
    <property type="evidence" value="ECO:0007669"/>
    <property type="project" value="UniProtKB-UniRule"/>
</dbReference>
<dbReference type="Pfam" id="PF04034">
    <property type="entry name" value="Ribo_biogen_C"/>
    <property type="match status" value="1"/>
</dbReference>
<dbReference type="PANTHER" id="PTHR20426:SF0">
    <property type="entry name" value="18S RRNA AMINOCARBOXYPROPYLTRANSFERASE"/>
    <property type="match status" value="1"/>
</dbReference>
<evidence type="ECO:0000256" key="2">
    <source>
        <dbReference type="ARBA" id="ARBA00022490"/>
    </source>
</evidence>
<accession>A0A7C2ZPW1</accession>
<feature type="binding site" evidence="7">
    <location>
        <position position="23"/>
    </location>
    <ligand>
        <name>S-adenosyl-L-methionine</name>
        <dbReference type="ChEBI" id="CHEBI:59789"/>
    </ligand>
</feature>
<dbReference type="AlphaFoldDB" id="A0A7C2ZPW1"/>
<keyword evidence="6 7" id="KW-0949">S-adenosyl-L-methionine</keyword>
<dbReference type="HAMAP" id="MF_01116">
    <property type="entry name" value="TSR3"/>
    <property type="match status" value="1"/>
</dbReference>
<feature type="domain" description="16S/18S rRNA aminocarboxypropyltransferase Tsr3 C-terminal" evidence="8">
    <location>
        <begin position="47"/>
        <end position="170"/>
    </location>
</feature>
<proteinExistence type="inferred from homology"/>
<comment type="similarity">
    <text evidence="7">Belongs to the TDD superfamily. TSR3 family.</text>
</comment>
<comment type="function">
    <text evidence="7">Aminocarboxypropyltransferase that catalyzes the aminocarboxypropyl transfer on pseudouridine corresponding to position 914 in M.jannaschii 16S rRNA. It constitutes the last step in biosynthesis of the hypermodified N1-methyl-N3-(3-amino-3-carboxypropyl) pseudouridine (m1acp3-Psi).</text>
</comment>
<evidence type="ECO:0000256" key="1">
    <source>
        <dbReference type="ARBA" id="ARBA00014114"/>
    </source>
</evidence>
<comment type="caution">
    <text evidence="9">The sequence shown here is derived from an EMBL/GenBank/DDBJ whole genome shotgun (WGS) entry which is preliminary data.</text>
</comment>
<dbReference type="GO" id="GO:0005737">
    <property type="term" value="C:cytoplasm"/>
    <property type="evidence" value="ECO:0007669"/>
    <property type="project" value="UniProtKB-SubCell"/>
</dbReference>
<feature type="binding site" evidence="7">
    <location>
        <position position="95"/>
    </location>
    <ligand>
        <name>S-adenosyl-L-methionine</name>
        <dbReference type="ChEBI" id="CHEBI:59789"/>
    </ligand>
</feature>
<sequence>MHRSYGVKVYVLTRREDEPDMCTAEKLVRRGIAIRITRISEIPSCSIVLNPFATTYLKPSDRGFVSKCGIVALDVSWKKGVEMLKSVRRGQQRILPILVAANPVNYGKPFKLSTAEAIAAALYIVGFKDLAVELLNNFKWGGHFIAINRDKLEMYSTVMEDEDVESVQARLFGLSEDTLRGRRLIDLLHQLATSGHQ</sequence>
<gene>
    <name evidence="9" type="ORF">ENO77_04915</name>
</gene>
<feature type="binding site" evidence="7">
    <location>
        <position position="114"/>
    </location>
    <ligand>
        <name>S-adenosyl-L-methionine</name>
        <dbReference type="ChEBI" id="CHEBI:59789"/>
    </ligand>
</feature>
<dbReference type="NCBIfam" id="NF002621">
    <property type="entry name" value="PRK02287.1"/>
    <property type="match status" value="1"/>
</dbReference>